<accession>A0A1A8URT6</accession>
<evidence type="ECO:0000256" key="1">
    <source>
        <dbReference type="SAM" id="Coils"/>
    </source>
</evidence>
<feature type="region of interest" description="Disordered" evidence="2">
    <location>
        <begin position="1"/>
        <end position="38"/>
    </location>
</feature>
<proteinExistence type="predicted"/>
<dbReference type="EMBL" id="HAEJ01010328">
    <property type="protein sequence ID" value="SBS50785.1"/>
    <property type="molecule type" value="Transcribed_RNA"/>
</dbReference>
<sequence length="2011" mass="229927">MDQMTEYETKHGDLLEGSSATNVQQSREEELRRGQRHRKLTEKAQQLYDDKLRKLQHRFTTTYDKWKATAKQVKKMIMGAPSVEVVKDLIYKLSCASANVKHAYEDLRKYASPDSEIHRRVDTCDALSKIILDNATTYLQKKDNEDVQTEDLVWPESSSVLSSSASQGTSKGPQRSLSSASSSSIRSQRSSFFSIKRQEAVAELAATQAVLKVLQDIECEEQELEDLEEEDRKRIALQEEENVARKKALEEKRRQIERLQTVKKISAAKARLQVYEQDASSDEEITELLHNHVAQQHRAPGATRSPRERTVIHQADSVTVLAEAIAESINVSRLPTPEPSVFMGDPLRYNDWKMSFQTLIGRKNIPVNEKVYYLRKYVGGPAKRAIESYFLLGTDEAYNSAWDILEERFGSSFVIAKAFKDKLAAWPKIGPKDSVELRDFSDFLRGCQAAMSQINSLEVLNDCDENQKLLTKLPDWLVASWNRKVSEIEETCNVFPTFSQFVEFITKEAKIACNPVTSLYALKSNDVGKIKTTKARNIGAKVLVSNSEENVERMRCAFCDKSNHGIQTCWRFKENPVAERVKFVQTKKLCFGCLQPGHHSKTCKKRSVCETCKEKHPTCLHENRERATRREKGSNEHVDSVKNSNYAMSMERIESKHTPEPSNEATSNRVVQGMDSMYTSTVVPVWLSASSNPENEILVYALLDNQSDTTFIMQDKIEALDMKGEAVQLKLSTLSSRNTIIPSKRLVGLQVRGFYSSKRISLPVTYSREFIPANLSHIPTPKTARAWPHLEHLAEEIAPFIECDVGLLIGYNCPQALLPREVVPGKDNEPFAQRTDLGWSIVGCVSPCVDYGDAIGSSHKIVVKSVKPHLQTSKKLTNEVKYICRTQVKEFISPPDVLRMLESDFSEKRVEDANLSQEDLRFLTIMEKGIKVKADGHCEMPLPFKKDRPSLPDNKACAVHRLRCLKERFERDKQYQRDYTTFMSEIITNGDAERVPIGELNNSPVWYIPHHGVYHPHKPEKIRVVFDCSARFKGVSLNDHLLTGPELTNSLIGVLCRFRKGQVAIMCDIERMFHQFHVKAEDQDYLRFLWWDGGNFQAPPSVYRMRVHLFGAASSPGCANFGLKHVAAQGHGHYSETTIQFIERNFYVDDGLTSVSTKDEAIKLVKEARQLCSVGKLRIHKFISNNHEVLASIPESERADSVRNRDLVLGESRIERALGIKWCIVSDQFHFRVIVEERPLSRRGVLSTVASIYDPLGLVAPFVLVGKQILQQMCKDKVGWDEPLSEELKPRWESWLADLRNLADIKIQRCYLPEGFEKVERYELHHFSDASVKGYGECSYLRAISVSNQVHCSLVIGKARVTPTKVTTVPRLELSAAVIAVRMSELLKRELEVQTKEFFWTDSKVVLGYINNDARRFHIFVANRIQRIQEVSNSDQWRYVTSENNPADHASRGLTSKGLVTSNWFTGPDFLWQDKLPTDDTKVGELGVEDPELRKTFVHKILTTEDSLLNHFSRFSNWIRLVKAIARLIRCVKELKGLIDRTNEATSLEERKEAEFFIIAAVQNDLFSEEIKDLKSKKTIKGDRANRLHKLNPFLDEKGVLRVGGRLKYADLHPHIKHPAILPSKTHISRLLIEHFHQRVHHQGRGITMNELRSNGIWLLGCSHAVSSYIYKCVKCRKFRRNAEVQRMADLPHERVEPSPPFAYCGMDCFGPFYVKEGRKELKRYGLLFTCLCSRSVHIELLDDLTSDAFINALRTFIAIRGNVRQLRSDQGTNFVGARREFLESVKKMDQESLRQIGCEFVMNPASASHMGGVWERQIRTIRSVLTSILDHSSQRLDTSSLRTYLYEVMAIINSRPLTTHLLNDPTGPQPLTPNHILTMKSSVVLPPPGEFVKEDLYLRKRWRRVQYLANEFWTRWKKEYLLNLQQRGKWCKPQRNAKTNDIVMLMDNSLPRNEWKLAKVTKVYPSEDGIIRKLELLISDPALDDQGKRVNKPVYLERPIHKTVTLLEAE</sequence>
<dbReference type="InterPro" id="IPR040676">
    <property type="entry name" value="DUF5641"/>
</dbReference>
<dbReference type="Pfam" id="PF05380">
    <property type="entry name" value="Peptidase_A17"/>
    <property type="match status" value="1"/>
</dbReference>
<dbReference type="SUPFAM" id="SSF53098">
    <property type="entry name" value="Ribonuclease H-like"/>
    <property type="match status" value="1"/>
</dbReference>
<reference evidence="4" key="2">
    <citation type="submission" date="2016-06" db="EMBL/GenBank/DDBJ databases">
        <title>The genome of a short-lived fish provides insights into sex chromosome evolution and the genetic control of aging.</title>
        <authorList>
            <person name="Reichwald K."/>
            <person name="Felder M."/>
            <person name="Petzold A."/>
            <person name="Koch P."/>
            <person name="Groth M."/>
            <person name="Platzer M."/>
        </authorList>
    </citation>
    <scope>NUCLEOTIDE SEQUENCE</scope>
    <source>
        <tissue evidence="4">Brain</tissue>
    </source>
</reference>
<evidence type="ECO:0000256" key="2">
    <source>
        <dbReference type="SAM" id="MobiDB-lite"/>
    </source>
</evidence>
<feature type="coiled-coil region" evidence="1">
    <location>
        <begin position="210"/>
        <end position="247"/>
    </location>
</feature>
<dbReference type="Pfam" id="PF18701">
    <property type="entry name" value="DUF5641"/>
    <property type="match status" value="1"/>
</dbReference>
<dbReference type="InterPro" id="IPR001584">
    <property type="entry name" value="Integrase_cat-core"/>
</dbReference>
<feature type="region of interest" description="Disordered" evidence="2">
    <location>
        <begin position="160"/>
        <end position="183"/>
    </location>
</feature>
<protein>
    <submittedName>
        <fullName evidence="4">Plectin a</fullName>
    </submittedName>
</protein>
<dbReference type="GO" id="GO:0003676">
    <property type="term" value="F:nucleic acid binding"/>
    <property type="evidence" value="ECO:0007669"/>
    <property type="project" value="InterPro"/>
</dbReference>
<gene>
    <name evidence="4" type="primary">PLECA</name>
</gene>
<evidence type="ECO:0000259" key="3">
    <source>
        <dbReference type="PROSITE" id="PS50994"/>
    </source>
</evidence>
<keyword evidence="1" id="KW-0175">Coiled coil</keyword>
<dbReference type="GO" id="GO:0015074">
    <property type="term" value="P:DNA integration"/>
    <property type="evidence" value="ECO:0007669"/>
    <property type="project" value="InterPro"/>
</dbReference>
<evidence type="ECO:0000313" key="4">
    <source>
        <dbReference type="EMBL" id="SBS50785.1"/>
    </source>
</evidence>
<dbReference type="InterPro" id="IPR008042">
    <property type="entry name" value="Retrotrans_Pao"/>
</dbReference>
<feature type="domain" description="Integrase catalytic" evidence="3">
    <location>
        <begin position="1696"/>
        <end position="1882"/>
    </location>
</feature>
<dbReference type="PANTHER" id="PTHR47331">
    <property type="entry name" value="PHD-TYPE DOMAIN-CONTAINING PROTEIN"/>
    <property type="match status" value="1"/>
</dbReference>
<dbReference type="PROSITE" id="PS50994">
    <property type="entry name" value="INTEGRASE"/>
    <property type="match status" value="1"/>
</dbReference>
<reference evidence="4" key="1">
    <citation type="submission" date="2016-05" db="EMBL/GenBank/DDBJ databases">
        <authorList>
            <person name="Lavstsen T."/>
            <person name="Jespersen J.S."/>
        </authorList>
    </citation>
    <scope>NUCLEOTIDE SEQUENCE</scope>
    <source>
        <tissue evidence="4">Brain</tissue>
    </source>
</reference>
<dbReference type="InterPro" id="IPR005312">
    <property type="entry name" value="DUF1759"/>
</dbReference>
<dbReference type="InterPro" id="IPR043502">
    <property type="entry name" value="DNA/RNA_pol_sf"/>
</dbReference>
<organism evidence="4">
    <name type="scientific">Nothobranchius furzeri</name>
    <name type="common">Turquoise killifish</name>
    <dbReference type="NCBI Taxonomy" id="105023"/>
    <lineage>
        <taxon>Eukaryota</taxon>
        <taxon>Metazoa</taxon>
        <taxon>Chordata</taxon>
        <taxon>Craniata</taxon>
        <taxon>Vertebrata</taxon>
        <taxon>Euteleostomi</taxon>
        <taxon>Actinopterygii</taxon>
        <taxon>Neopterygii</taxon>
        <taxon>Teleostei</taxon>
        <taxon>Neoteleostei</taxon>
        <taxon>Acanthomorphata</taxon>
        <taxon>Ovalentaria</taxon>
        <taxon>Atherinomorphae</taxon>
        <taxon>Cyprinodontiformes</taxon>
        <taxon>Nothobranchiidae</taxon>
        <taxon>Nothobranchius</taxon>
    </lineage>
</organism>
<dbReference type="InterPro" id="IPR036397">
    <property type="entry name" value="RNaseH_sf"/>
</dbReference>
<dbReference type="Pfam" id="PF03564">
    <property type="entry name" value="DUF1759"/>
    <property type="match status" value="1"/>
</dbReference>
<dbReference type="CDD" id="cd01644">
    <property type="entry name" value="RT_pepA17"/>
    <property type="match status" value="1"/>
</dbReference>
<dbReference type="Gene3D" id="3.30.420.10">
    <property type="entry name" value="Ribonuclease H-like superfamily/Ribonuclease H"/>
    <property type="match status" value="1"/>
</dbReference>
<name>A0A1A8URT6_NOTFU</name>
<dbReference type="InterPro" id="IPR012337">
    <property type="entry name" value="RNaseH-like_sf"/>
</dbReference>
<dbReference type="SUPFAM" id="SSF56672">
    <property type="entry name" value="DNA/RNA polymerases"/>
    <property type="match status" value="1"/>
</dbReference>
<dbReference type="PANTHER" id="PTHR47331:SF5">
    <property type="entry name" value="RIBONUCLEASE H"/>
    <property type="match status" value="1"/>
</dbReference>